<dbReference type="InterPro" id="IPR013328">
    <property type="entry name" value="6PGD_dom2"/>
</dbReference>
<dbReference type="SUPFAM" id="SSF52096">
    <property type="entry name" value="ClpP/crotonase"/>
    <property type="match status" value="1"/>
</dbReference>
<dbReference type="Gene3D" id="3.90.226.10">
    <property type="entry name" value="2-enoyl-CoA Hydratase, Chain A, domain 1"/>
    <property type="match status" value="1"/>
</dbReference>
<keyword evidence="11" id="KW-0511">Multifunctional enzyme</keyword>
<sequence length="698" mass="74168">MSATPYATPLDLPDFEEEVVTEAHVRYLEPRGLGGKAALITLDNGYDHTKPSSFGPGGLKNLWRALDEVESQEDLKLIAVTGKPFIFLAGADIKLMPSLESREQGLALAQAGHALYKRLKDSTVPTFAFVNGVALGGGFELALHCHYRTVSTSANGLGLPEVSIGLIPGWGGSQILPNLIGVEKAAQVIVGNPLNQNKMLRGTDLVPMGIADAEFEGADFLEESLEWAVKVATGETAVERPEVDRSVWPAVIAGARQLVDEKVHNASAAAVRALDLLELAQTATFEEGSLAEDEALADLEAGPQFQSSIYAFNLVRALGKRPEGAPSPGLAKEIGKVGVVGAGLMAGQIALMFARRLEVPVVMTDLDEERAQKGLAYVRAEIDKLEAKGRTSRLKAAKLRALVSASADKSVYADCDLVIEAVFEELGVKQAVFAEIEPIVSEECLLVTNTSGLSVTAMGAKLAHPERLVGMHFFNPVAVMPLVEVIATDKTDDATLATAYAVAKKLKKTAVGSADRPAFIVNRLLGRMLAEVTGAVDAGTPIEVADVALDELGLPMRPFALLELVGLQVAWHLCQHLNEDLGPRFPASQNLRRMAEAGFPVFDAAAKGKGRLTEEAKGLIELGGEASSAEEVKERVLKGLAEEVRFMLDEGVVPSAKQIDLAMIMGAGFPFWLGGLTPYLDREGISTAVSGSPFLANA</sequence>
<name>A0A9X3PGA8_9ACTN</name>
<evidence type="ECO:0000259" key="13">
    <source>
        <dbReference type="Pfam" id="PF00725"/>
    </source>
</evidence>
<keyword evidence="18" id="KW-1185">Reference proteome</keyword>
<comment type="similarity">
    <text evidence="4">Belongs to the 3-hydroxyacyl-CoA dehydrogenase family.</text>
</comment>
<evidence type="ECO:0000256" key="11">
    <source>
        <dbReference type="ARBA" id="ARBA00023268"/>
    </source>
</evidence>
<dbReference type="EMBL" id="JAPZVQ010000003">
    <property type="protein sequence ID" value="MDA1384984.1"/>
    <property type="molecule type" value="Genomic_DNA"/>
</dbReference>
<dbReference type="FunFam" id="3.40.50.720:FF:000009">
    <property type="entry name" value="Fatty oxidation complex, alpha subunit"/>
    <property type="match status" value="1"/>
</dbReference>
<dbReference type="InterPro" id="IPR029045">
    <property type="entry name" value="ClpP/crotonase-like_dom_sf"/>
</dbReference>
<evidence type="ECO:0000256" key="10">
    <source>
        <dbReference type="ARBA" id="ARBA00023239"/>
    </source>
</evidence>
<comment type="pathway">
    <text evidence="2">Lipid metabolism; butanoate metabolism.</text>
</comment>
<dbReference type="PANTHER" id="PTHR43612">
    <property type="entry name" value="TRIFUNCTIONAL ENZYME SUBUNIT ALPHA"/>
    <property type="match status" value="1"/>
</dbReference>
<comment type="similarity">
    <text evidence="3">In the central section; belongs to the 3-hydroxyacyl-CoA dehydrogenase family.</text>
</comment>
<dbReference type="InterPro" id="IPR001753">
    <property type="entry name" value="Enoyl-CoA_hydra/iso"/>
</dbReference>
<dbReference type="InterPro" id="IPR008927">
    <property type="entry name" value="6-PGluconate_DH-like_C_sf"/>
</dbReference>
<evidence type="ECO:0000256" key="2">
    <source>
        <dbReference type="ARBA" id="ARBA00005086"/>
    </source>
</evidence>
<dbReference type="EMBL" id="JAVDYD010000001">
    <property type="protein sequence ID" value="MDR7337564.1"/>
    <property type="molecule type" value="Genomic_DNA"/>
</dbReference>
<dbReference type="Proteomes" id="UP001145799">
    <property type="component" value="Unassembled WGS sequence"/>
</dbReference>
<evidence type="ECO:0000256" key="7">
    <source>
        <dbReference type="ARBA" id="ARBA00023002"/>
    </source>
</evidence>
<comment type="caution">
    <text evidence="15">The sequence shown here is derived from an EMBL/GenBank/DDBJ whole genome shotgun (WGS) entry which is preliminary data.</text>
</comment>
<keyword evidence="10" id="KW-0456">Lyase</keyword>
<accession>A0A9X3PGA8</accession>
<dbReference type="InterPro" id="IPR006176">
    <property type="entry name" value="3-OHacyl-CoA_DH_NAD-bd"/>
</dbReference>
<dbReference type="InterPro" id="IPR006108">
    <property type="entry name" value="3HC_DH_C"/>
</dbReference>
<gene>
    <name evidence="16" type="ORF">J2S69_001283</name>
    <name evidence="15" type="ORF">O2L01_08310</name>
</gene>
<dbReference type="CDD" id="cd06558">
    <property type="entry name" value="crotonase-like"/>
    <property type="match status" value="1"/>
</dbReference>
<evidence type="ECO:0000313" key="16">
    <source>
        <dbReference type="EMBL" id="MDR7337564.1"/>
    </source>
</evidence>
<dbReference type="Pfam" id="PF00378">
    <property type="entry name" value="ECH_1"/>
    <property type="match status" value="1"/>
</dbReference>
<evidence type="ECO:0000313" key="18">
    <source>
        <dbReference type="Proteomes" id="UP001183604"/>
    </source>
</evidence>
<keyword evidence="8" id="KW-0520">NAD</keyword>
<feature type="domain" description="3-hydroxyacyl-CoA dehydrogenase C-terminal" evidence="13">
    <location>
        <begin position="519"/>
        <end position="598"/>
    </location>
</feature>
<dbReference type="PANTHER" id="PTHR43612:SF3">
    <property type="entry name" value="TRIFUNCTIONAL ENZYME SUBUNIT ALPHA, MITOCHONDRIAL"/>
    <property type="match status" value="1"/>
</dbReference>
<evidence type="ECO:0000256" key="6">
    <source>
        <dbReference type="ARBA" id="ARBA00022963"/>
    </source>
</evidence>
<dbReference type="SUPFAM" id="SSF48179">
    <property type="entry name" value="6-phosphogluconate dehydrogenase C-terminal domain-like"/>
    <property type="match status" value="2"/>
</dbReference>
<dbReference type="InterPro" id="IPR050136">
    <property type="entry name" value="FA_oxidation_alpha_subunit"/>
</dbReference>
<evidence type="ECO:0000256" key="1">
    <source>
        <dbReference type="ARBA" id="ARBA00005005"/>
    </source>
</evidence>
<evidence type="ECO:0000256" key="9">
    <source>
        <dbReference type="ARBA" id="ARBA00023098"/>
    </source>
</evidence>
<dbReference type="GO" id="GO:0070403">
    <property type="term" value="F:NAD+ binding"/>
    <property type="evidence" value="ECO:0007669"/>
    <property type="project" value="InterPro"/>
</dbReference>
<dbReference type="Gene3D" id="1.10.1040.10">
    <property type="entry name" value="N-(1-d-carboxylethyl)-l-norvaline Dehydrogenase, domain 2"/>
    <property type="match status" value="2"/>
</dbReference>
<evidence type="ECO:0000256" key="5">
    <source>
        <dbReference type="ARBA" id="ARBA00022832"/>
    </source>
</evidence>
<comment type="catalytic activity">
    <reaction evidence="12">
        <text>a (3S)-3-hydroxyacyl-CoA + NAD(+) = a 3-oxoacyl-CoA + NADH + H(+)</text>
        <dbReference type="Rhea" id="RHEA:22432"/>
        <dbReference type="ChEBI" id="CHEBI:15378"/>
        <dbReference type="ChEBI" id="CHEBI:57318"/>
        <dbReference type="ChEBI" id="CHEBI:57540"/>
        <dbReference type="ChEBI" id="CHEBI:57945"/>
        <dbReference type="ChEBI" id="CHEBI:90726"/>
        <dbReference type="EC" id="1.1.1.35"/>
    </reaction>
</comment>
<dbReference type="SUPFAM" id="SSF51735">
    <property type="entry name" value="NAD(P)-binding Rossmann-fold domains"/>
    <property type="match status" value="1"/>
</dbReference>
<proteinExistence type="inferred from homology"/>
<dbReference type="Proteomes" id="UP001183604">
    <property type="component" value="Unassembled WGS sequence"/>
</dbReference>
<keyword evidence="6" id="KW-0442">Lipid degradation</keyword>
<dbReference type="RefSeq" id="WP_270121444.1">
    <property type="nucleotide sequence ID" value="NZ_BAAAOM010000002.1"/>
</dbReference>
<dbReference type="Pfam" id="PF02737">
    <property type="entry name" value="3HCDH_N"/>
    <property type="match status" value="1"/>
</dbReference>
<dbReference type="GO" id="GO:0016509">
    <property type="term" value="F:long-chain (3S)-3-hydroxyacyl-CoA dehydrogenase (NAD+) activity"/>
    <property type="evidence" value="ECO:0007669"/>
    <property type="project" value="TreeGrafter"/>
</dbReference>
<protein>
    <submittedName>
        <fullName evidence="15">3-hydroxyacyl-CoA dehydrogenase NAD-binding domain-containing protein</fullName>
    </submittedName>
    <submittedName>
        <fullName evidence="16">3-hydroxyacyl-CoA dehydrogenase/enoyl-CoA hydratase/carnithine racemase</fullName>
    </submittedName>
</protein>
<dbReference type="GO" id="GO:0006635">
    <property type="term" value="P:fatty acid beta-oxidation"/>
    <property type="evidence" value="ECO:0007669"/>
    <property type="project" value="TreeGrafter"/>
</dbReference>
<keyword evidence="7" id="KW-0560">Oxidoreductase</keyword>
<reference evidence="16 18" key="2">
    <citation type="submission" date="2023-07" db="EMBL/GenBank/DDBJ databases">
        <title>Sequencing the genomes of 1000 actinobacteria strains.</title>
        <authorList>
            <person name="Klenk H.-P."/>
        </authorList>
    </citation>
    <scope>NUCLEOTIDE SEQUENCE [LARGE SCALE GENOMIC DNA]</scope>
    <source>
        <strain evidence="16 18">DSM 44724</strain>
    </source>
</reference>
<evidence type="ECO:0000256" key="3">
    <source>
        <dbReference type="ARBA" id="ARBA00007005"/>
    </source>
</evidence>
<keyword evidence="9" id="KW-0443">Lipid metabolism</keyword>
<evidence type="ECO:0000259" key="14">
    <source>
        <dbReference type="Pfam" id="PF02737"/>
    </source>
</evidence>
<comment type="pathway">
    <text evidence="1">Lipid metabolism; fatty acid beta-oxidation.</text>
</comment>
<evidence type="ECO:0000256" key="4">
    <source>
        <dbReference type="ARBA" id="ARBA00009463"/>
    </source>
</evidence>
<dbReference type="Gene3D" id="3.40.50.720">
    <property type="entry name" value="NAD(P)-binding Rossmann-like Domain"/>
    <property type="match status" value="1"/>
</dbReference>
<evidence type="ECO:0000313" key="15">
    <source>
        <dbReference type="EMBL" id="MDA1384984.1"/>
    </source>
</evidence>
<reference evidence="15" key="1">
    <citation type="submission" date="2022-12" db="EMBL/GenBank/DDBJ databases">
        <title>Gycomyces niveus sp.nov., a novel actinomycete isolated from soil in Shouguang.</title>
        <authorList>
            <person name="Yang X."/>
        </authorList>
    </citation>
    <scope>NUCLEOTIDE SEQUENCE</scope>
    <source>
        <strain evidence="15">DSM 44724</strain>
    </source>
</reference>
<dbReference type="GO" id="GO:0004300">
    <property type="term" value="F:enoyl-CoA hydratase activity"/>
    <property type="evidence" value="ECO:0007669"/>
    <property type="project" value="TreeGrafter"/>
</dbReference>
<evidence type="ECO:0000256" key="12">
    <source>
        <dbReference type="ARBA" id="ARBA00049556"/>
    </source>
</evidence>
<dbReference type="InterPro" id="IPR036291">
    <property type="entry name" value="NAD(P)-bd_dom_sf"/>
</dbReference>
<evidence type="ECO:0000313" key="17">
    <source>
        <dbReference type="Proteomes" id="UP001145799"/>
    </source>
</evidence>
<dbReference type="Pfam" id="PF00725">
    <property type="entry name" value="3HCDH"/>
    <property type="match status" value="1"/>
</dbReference>
<organism evidence="15 17">
    <name type="scientific">Glycomyces lechevalierae</name>
    <dbReference type="NCBI Taxonomy" id="256034"/>
    <lineage>
        <taxon>Bacteria</taxon>
        <taxon>Bacillati</taxon>
        <taxon>Actinomycetota</taxon>
        <taxon>Actinomycetes</taxon>
        <taxon>Glycomycetales</taxon>
        <taxon>Glycomycetaceae</taxon>
        <taxon>Glycomyces</taxon>
    </lineage>
</organism>
<feature type="domain" description="3-hydroxyacyl-CoA dehydrogenase NAD binding" evidence="14">
    <location>
        <begin position="336"/>
        <end position="512"/>
    </location>
</feature>
<keyword evidence="5" id="KW-0276">Fatty acid metabolism</keyword>
<dbReference type="AlphaFoldDB" id="A0A9X3PGA8"/>
<evidence type="ECO:0000256" key="8">
    <source>
        <dbReference type="ARBA" id="ARBA00023027"/>
    </source>
</evidence>